<dbReference type="Proteomes" id="UP000533284">
    <property type="component" value="Unassembled WGS sequence"/>
</dbReference>
<name>A0A8S7BUT3_ECOLX</name>
<comment type="caution">
    <text evidence="1">The sequence shown here is derived from an EMBL/GenBank/DDBJ whole genome shotgun (WGS) entry which is preliminary data.</text>
</comment>
<organism evidence="1 2">
    <name type="scientific">Escherichia coli</name>
    <dbReference type="NCBI Taxonomy" id="562"/>
    <lineage>
        <taxon>Bacteria</taxon>
        <taxon>Pseudomonadati</taxon>
        <taxon>Pseudomonadota</taxon>
        <taxon>Gammaproteobacteria</taxon>
        <taxon>Enterobacterales</taxon>
        <taxon>Enterobacteriaceae</taxon>
        <taxon>Escherichia</taxon>
    </lineage>
</organism>
<dbReference type="EMBL" id="AASDBN010000062">
    <property type="protein sequence ID" value="EFB1700028.1"/>
    <property type="molecule type" value="Genomic_DNA"/>
</dbReference>
<evidence type="ECO:0000313" key="1">
    <source>
        <dbReference type="EMBL" id="EFB1700028.1"/>
    </source>
</evidence>
<protein>
    <submittedName>
        <fullName evidence="1">Uncharacterized protein</fullName>
    </submittedName>
</protein>
<evidence type="ECO:0000313" key="2">
    <source>
        <dbReference type="Proteomes" id="UP000533284"/>
    </source>
</evidence>
<reference evidence="1 2" key="1">
    <citation type="submission" date="2019-06" db="EMBL/GenBank/DDBJ databases">
        <authorList>
            <consortium name="GenomeTrakr network: Whole genome sequencing for foodborne pathogen traceback"/>
        </authorList>
    </citation>
    <scope>NUCLEOTIDE SEQUENCE [LARGE SCALE GENOMIC DNA]</scope>
    <source>
        <strain evidence="1 2">PSU-1847</strain>
    </source>
</reference>
<accession>A0A8S7BUT3</accession>
<gene>
    <name evidence="1" type="ORF">FJQ40_21995</name>
</gene>
<sequence>NRSGKRKSSIAGNFTKLGEAITSSGQRVFGGDLSNVNFYGTNTIFDGDTIFLIKSPDSEEWSSQKASKDVEGIVFGGKK</sequence>
<feature type="non-terminal residue" evidence="1">
    <location>
        <position position="1"/>
    </location>
</feature>
<dbReference type="AlphaFoldDB" id="A0A8S7BUT3"/>
<proteinExistence type="predicted"/>